<dbReference type="EMBL" id="FOXW01000006">
    <property type="protein sequence ID" value="SFQ38699.1"/>
    <property type="molecule type" value="Genomic_DNA"/>
</dbReference>
<accession>A0A1I5Y3E5</accession>
<dbReference type="STRING" id="82801.SAMN04488506_1758"/>
<reference evidence="1 2" key="1">
    <citation type="submission" date="2016-10" db="EMBL/GenBank/DDBJ databases">
        <authorList>
            <person name="de Groot N.N."/>
        </authorList>
    </citation>
    <scope>NUCLEOTIDE SEQUENCE [LARGE SCALE GENOMIC DNA]</scope>
    <source>
        <strain evidence="1 2">DSM 20581</strain>
    </source>
</reference>
<protein>
    <submittedName>
        <fullName evidence="1">Uncharacterized protein</fullName>
    </submittedName>
</protein>
<dbReference type="Proteomes" id="UP000199136">
    <property type="component" value="Unassembled WGS sequence"/>
</dbReference>
<gene>
    <name evidence="1" type="ORF">SAMN04488506_1758</name>
</gene>
<evidence type="ECO:0000313" key="2">
    <source>
        <dbReference type="Proteomes" id="UP000199136"/>
    </source>
</evidence>
<sequence length="144" mass="16870">MTKTTKYEVMKSIDAFYLKKNFRKLLKLIAMNSLIGVVEYYPSEGFIPEVKKNMAGKLVKTEYNKKWPGTVSSKKAKIDYYWLPKDKKDIIKLLDDILNYYGENDADATIDFFIEEDDEIILFITAHEEVIELHRKFYNAFGSS</sequence>
<dbReference type="AlphaFoldDB" id="A0A1I5Y3E5"/>
<dbReference type="RefSeq" id="WP_143084249.1">
    <property type="nucleotide sequence ID" value="NZ_FOXW01000006.1"/>
</dbReference>
<evidence type="ECO:0000313" key="1">
    <source>
        <dbReference type="EMBL" id="SFQ38699.1"/>
    </source>
</evidence>
<keyword evidence="2" id="KW-1185">Reference proteome</keyword>
<organism evidence="1 2">
    <name type="scientific">Desemzia incerta</name>
    <dbReference type="NCBI Taxonomy" id="82801"/>
    <lineage>
        <taxon>Bacteria</taxon>
        <taxon>Bacillati</taxon>
        <taxon>Bacillota</taxon>
        <taxon>Bacilli</taxon>
        <taxon>Lactobacillales</taxon>
        <taxon>Carnobacteriaceae</taxon>
        <taxon>Desemzia</taxon>
    </lineage>
</organism>
<dbReference type="OrthoDB" id="2156685at2"/>
<name>A0A1I5Y3E5_9LACT</name>
<proteinExistence type="predicted"/>